<dbReference type="EMBL" id="MN740330">
    <property type="protein sequence ID" value="QHU00900.1"/>
    <property type="molecule type" value="Genomic_DNA"/>
</dbReference>
<evidence type="ECO:0000313" key="1">
    <source>
        <dbReference type="EMBL" id="QHU00900.1"/>
    </source>
</evidence>
<proteinExistence type="predicted"/>
<accession>A0A6C0J7Q1</accession>
<sequence>MDKHWSKLKNKQKAYLVCYHIIRYIAGSGDLADRNFLLLYGKVYALDEDEPTKGKLNKPGSLLKKKRSELIINWLKISENWKLIEIFLSSLTPPPLPINIVNVIKHDRKMHY</sequence>
<name>A0A6C0J7Q1_9ZZZZ</name>
<organism evidence="1">
    <name type="scientific">viral metagenome</name>
    <dbReference type="NCBI Taxonomy" id="1070528"/>
    <lineage>
        <taxon>unclassified sequences</taxon>
        <taxon>metagenomes</taxon>
        <taxon>organismal metagenomes</taxon>
    </lineage>
</organism>
<dbReference type="AlphaFoldDB" id="A0A6C0J7Q1"/>
<reference evidence="1" key="1">
    <citation type="journal article" date="2020" name="Nature">
        <title>Giant virus diversity and host interactions through global metagenomics.</title>
        <authorList>
            <person name="Schulz F."/>
            <person name="Roux S."/>
            <person name="Paez-Espino D."/>
            <person name="Jungbluth S."/>
            <person name="Walsh D.A."/>
            <person name="Denef V.J."/>
            <person name="McMahon K.D."/>
            <person name="Konstantinidis K.T."/>
            <person name="Eloe-Fadrosh E.A."/>
            <person name="Kyrpides N.C."/>
            <person name="Woyke T."/>
        </authorList>
    </citation>
    <scope>NUCLEOTIDE SEQUENCE</scope>
    <source>
        <strain evidence="1">GVMAG-M-3300025860-20</strain>
    </source>
</reference>
<protein>
    <submittedName>
        <fullName evidence="1">Uncharacterized protein</fullName>
    </submittedName>
</protein>